<proteinExistence type="predicted"/>
<dbReference type="PANTHER" id="PTHR38115">
    <property type="entry name" value="LIPOCALIN-LIKE DOMAIN-CONTAINING PROTEIN"/>
    <property type="match status" value="1"/>
</dbReference>
<dbReference type="PANTHER" id="PTHR38115:SF1">
    <property type="entry name" value="LIPOCALIN-LIKE DOMAIN-CONTAINING PROTEIN"/>
    <property type="match status" value="1"/>
</dbReference>
<dbReference type="OrthoDB" id="425354at2759"/>
<evidence type="ECO:0000313" key="2">
    <source>
        <dbReference type="Proteomes" id="UP000076863"/>
    </source>
</evidence>
<comment type="caution">
    <text evidence="1">The sequence shown here is derived from an EMBL/GenBank/DDBJ whole genome shotgun (WGS) entry which is preliminary data.</text>
</comment>
<gene>
    <name evidence="1" type="ORF">BBO_00737</name>
</gene>
<dbReference type="Proteomes" id="UP000076863">
    <property type="component" value="Unassembled WGS sequence"/>
</dbReference>
<protein>
    <submittedName>
        <fullName evidence="1">Uncharacterized protein</fullName>
    </submittedName>
</protein>
<evidence type="ECO:0000313" key="1">
    <source>
        <dbReference type="EMBL" id="OAA50790.1"/>
    </source>
</evidence>
<reference evidence="1 2" key="1">
    <citation type="journal article" date="2016" name="Genome Biol. Evol.">
        <title>Divergent and convergent evolution of fungal pathogenicity.</title>
        <authorList>
            <person name="Shang Y."/>
            <person name="Xiao G."/>
            <person name="Zheng P."/>
            <person name="Cen K."/>
            <person name="Zhan S."/>
            <person name="Wang C."/>
        </authorList>
    </citation>
    <scope>NUCLEOTIDE SEQUENCE [LARGE SCALE GENOMIC DNA]</scope>
    <source>
        <strain evidence="1 2">RCEF 3172</strain>
    </source>
</reference>
<organism evidence="1 2">
    <name type="scientific">Beauveria brongniartii RCEF 3172</name>
    <dbReference type="NCBI Taxonomy" id="1081107"/>
    <lineage>
        <taxon>Eukaryota</taxon>
        <taxon>Fungi</taxon>
        <taxon>Dikarya</taxon>
        <taxon>Ascomycota</taxon>
        <taxon>Pezizomycotina</taxon>
        <taxon>Sordariomycetes</taxon>
        <taxon>Hypocreomycetidae</taxon>
        <taxon>Hypocreales</taxon>
        <taxon>Cordycipitaceae</taxon>
        <taxon>Beauveria</taxon>
        <taxon>Beauveria brongniartii</taxon>
    </lineage>
</organism>
<sequence length="141" mass="15735">MLTAGTITLRIKQEVDDEGLTHLTIDSKSGTGLPGSTERRLFNNETRQGNHPLFGKITGRTRCAALDDLPSDWLATGWEDDTSRVILMATEHLDIGAVTYKAGALELIDGDRRYVRHVEVQKGEEQLKTKIIYDYLGPLDH</sequence>
<dbReference type="EMBL" id="AZHA01000002">
    <property type="protein sequence ID" value="OAA50790.1"/>
    <property type="molecule type" value="Genomic_DNA"/>
</dbReference>
<dbReference type="InterPro" id="IPR053037">
    <property type="entry name" value="Pericyclase_pydY-like"/>
</dbReference>
<accession>A0A162M4X1</accession>
<name>A0A162M4X1_9HYPO</name>
<keyword evidence="2" id="KW-1185">Reference proteome</keyword>
<dbReference type="AlphaFoldDB" id="A0A162M4X1"/>